<name>A0AA48I2S6_9ALTE</name>
<evidence type="ECO:0000313" key="2">
    <source>
        <dbReference type="EMBL" id="BDX04875.1"/>
    </source>
</evidence>
<accession>A0AA48I2S6</accession>
<dbReference type="EMBL" id="AP027272">
    <property type="protein sequence ID" value="BDX04875.1"/>
    <property type="molecule type" value="Genomic_DNA"/>
</dbReference>
<dbReference type="AlphaFoldDB" id="A0AA48I2S6"/>
<proteinExistence type="predicted"/>
<organism evidence="2 3">
    <name type="scientific">Planctobacterium marinum</name>
    <dbReference type="NCBI Taxonomy" id="1631968"/>
    <lineage>
        <taxon>Bacteria</taxon>
        <taxon>Pseudomonadati</taxon>
        <taxon>Pseudomonadota</taxon>
        <taxon>Gammaproteobacteria</taxon>
        <taxon>Alteromonadales</taxon>
        <taxon>Alteromonadaceae</taxon>
        <taxon>Planctobacterium</taxon>
    </lineage>
</organism>
<protein>
    <submittedName>
        <fullName evidence="2">Uncharacterized protein</fullName>
    </submittedName>
</protein>
<sequence>MLVKLTRFLHFFLVLSLLLQSSLTAFVQQDQLAAFQDRIQGDIELICTGTQMKWISYSLTEQAGAFVFVDAPEEYQNASFEHLCPVGEYADIQPFTKLSETAVLVNFQVFRALIARLNQRPYTLFAYQSPLSRAPPSLI</sequence>
<dbReference type="Proteomes" id="UP001333710">
    <property type="component" value="Chromosome"/>
</dbReference>
<gene>
    <name evidence="2" type="ORF">MACH26_03960</name>
</gene>
<keyword evidence="1" id="KW-0732">Signal</keyword>
<dbReference type="KEGG" id="pmaw:MACH26_03960"/>
<reference evidence="2" key="1">
    <citation type="submission" date="2023-01" db="EMBL/GenBank/DDBJ databases">
        <title>Complete genome sequence of Planctobacterium marinum strain Dej080120_11.</title>
        <authorList>
            <person name="Ueki S."/>
            <person name="Maruyama F."/>
        </authorList>
    </citation>
    <scope>NUCLEOTIDE SEQUENCE</scope>
    <source>
        <strain evidence="2">Dej080120_11</strain>
    </source>
</reference>
<feature type="signal peptide" evidence="1">
    <location>
        <begin position="1"/>
        <end position="27"/>
    </location>
</feature>
<evidence type="ECO:0000313" key="3">
    <source>
        <dbReference type="Proteomes" id="UP001333710"/>
    </source>
</evidence>
<evidence type="ECO:0000256" key="1">
    <source>
        <dbReference type="SAM" id="SignalP"/>
    </source>
</evidence>
<feature type="chain" id="PRO_5041361935" evidence="1">
    <location>
        <begin position="28"/>
        <end position="139"/>
    </location>
</feature>
<keyword evidence="3" id="KW-1185">Reference proteome</keyword>